<feature type="domain" description="TonB-dependent receptor-like beta-barrel" evidence="11">
    <location>
        <begin position="368"/>
        <end position="917"/>
    </location>
</feature>
<evidence type="ECO:0000256" key="7">
    <source>
        <dbReference type="ARBA" id="ARBA00023237"/>
    </source>
</evidence>
<evidence type="ECO:0000256" key="4">
    <source>
        <dbReference type="ARBA" id="ARBA00022692"/>
    </source>
</evidence>
<evidence type="ECO:0000313" key="13">
    <source>
        <dbReference type="EMBL" id="QBG37353.1"/>
    </source>
</evidence>
<evidence type="ECO:0000259" key="11">
    <source>
        <dbReference type="Pfam" id="PF00593"/>
    </source>
</evidence>
<keyword evidence="5 9" id="KW-0798">TonB box</keyword>
<reference evidence="13 14" key="1">
    <citation type="submission" date="2018-12" db="EMBL/GenBank/DDBJ databases">
        <title>Complete genome of Litorilituus sediminis.</title>
        <authorList>
            <person name="Liu A."/>
            <person name="Rong J."/>
        </authorList>
    </citation>
    <scope>NUCLEOTIDE SEQUENCE [LARGE SCALE GENOMIC DNA]</scope>
    <source>
        <strain evidence="13 14">JCM 17549</strain>
    </source>
</reference>
<dbReference type="Proteomes" id="UP000290244">
    <property type="component" value="Chromosome"/>
</dbReference>
<dbReference type="Gene3D" id="2.170.130.10">
    <property type="entry name" value="TonB-dependent receptor, plug domain"/>
    <property type="match status" value="1"/>
</dbReference>
<name>A0A4P6P725_9GAMM</name>
<evidence type="ECO:0000256" key="2">
    <source>
        <dbReference type="ARBA" id="ARBA00022448"/>
    </source>
</evidence>
<evidence type="ECO:0000256" key="10">
    <source>
        <dbReference type="SAM" id="SignalP"/>
    </source>
</evidence>
<gene>
    <name evidence="13" type="ORF">EMK97_17210</name>
</gene>
<protein>
    <recommendedName>
        <fullName evidence="15">TonB-dependent receptor</fullName>
    </recommendedName>
</protein>
<dbReference type="GO" id="GO:0009279">
    <property type="term" value="C:cell outer membrane"/>
    <property type="evidence" value="ECO:0007669"/>
    <property type="project" value="UniProtKB-SubCell"/>
</dbReference>
<comment type="subcellular location">
    <subcellularLocation>
        <location evidence="1 8">Cell outer membrane</location>
        <topology evidence="1 8">Multi-pass membrane protein</topology>
    </subcellularLocation>
</comment>
<evidence type="ECO:0000256" key="3">
    <source>
        <dbReference type="ARBA" id="ARBA00022452"/>
    </source>
</evidence>
<sequence length="950" mass="105132">MRFTTSPVALALIAALSSTHTLAEEVTQNDSADVERIEVTGSRIARINTQTPSPVVSIGSEAIKSSGILNANELLTQLPQFAMGFDSSQGNSSFGNAGLNLVNLRNLGTDRTLVLVNGRRVVQSTYDNGFMATDTGYIPVDLIDRIDVLTGGAAATYGADAVAGVVNFIMKKEYEGTRVSAQYGESDLGDGEAASFTITTGHNFNNDKGNVVFSLDYFDEKGASLMNRPGSGEQTSWLNNPDNTSDPDDGIPNKIAGYNLAWPDYNVHGQMMGVYDADTGNTNFYNVTGNESVYMYNWDDWRSPFYLQESDNATGWHINRYNKVNSPYERATFYTLVNYELTDDIHFSADFRYTKVESQNQISSEFNYWSGWLNDGDFDASIARPQHIQDLLAQDSGYFVTSIGLNELGPRTSDVERDLLAFTSTLTGEFSNGWSWDLYVSSGKTNHDTVLSNYTNKYRFSDGHDSVTNDDGQYCGVDVFDCPSSHPLVSMSQEALDYITLDPFGSQITTEQSTFSASTSGDLMDLPAGGLLFAAGIDIRRESIDMEVDETWQSGIADTEKHPWKAAKTIQEMFLEVEAPIISDVFLIDELLLSAAGRISSYTYAGTHKTWKLGATWSIIDGLAMRSTLAHTIRAPQLSEQFSAVRTGFSSGKLDPCDQVQIMNTPAEHKAQVIANCQAWGIDDPENFDSLARVNAGVDVTTTGNSYLKPESGDTLTAGIVYTPSFVDNLSFTVDYYDIELEDAMGSAGIQNTLDKCSKEEDINNSVYCPLVTRGSDGNIVDVLNTTVNQAYVHIKGIDIEVSYLQGLDKFGEIDFAFNVTKLLDSTYRDSDEDSIHDVTGIGYRNVELKARLVTTYTYEDLEVYWTTNYADGFQVSEYGTYDLYDKPFAPHSIMHDARIAYDVNDNTNVYFGISNVFDKNYFNHPETSYGRAQYDSMGRYFYGGFSYEF</sequence>
<organism evidence="13 14">
    <name type="scientific">Litorilituus sediminis</name>
    <dbReference type="NCBI Taxonomy" id="718192"/>
    <lineage>
        <taxon>Bacteria</taxon>
        <taxon>Pseudomonadati</taxon>
        <taxon>Pseudomonadota</taxon>
        <taxon>Gammaproteobacteria</taxon>
        <taxon>Alteromonadales</taxon>
        <taxon>Colwelliaceae</taxon>
        <taxon>Litorilituus</taxon>
    </lineage>
</organism>
<evidence type="ECO:0000256" key="6">
    <source>
        <dbReference type="ARBA" id="ARBA00023136"/>
    </source>
</evidence>
<dbReference type="Pfam" id="PF07715">
    <property type="entry name" value="Plug"/>
    <property type="match status" value="1"/>
</dbReference>
<dbReference type="InterPro" id="IPR036942">
    <property type="entry name" value="Beta-barrel_TonB_sf"/>
</dbReference>
<proteinExistence type="inferred from homology"/>
<dbReference type="RefSeq" id="WP_130604019.1">
    <property type="nucleotide sequence ID" value="NZ_CP034759.1"/>
</dbReference>
<dbReference type="InterPro" id="IPR000531">
    <property type="entry name" value="Beta-barrel_TonB"/>
</dbReference>
<dbReference type="SUPFAM" id="SSF56935">
    <property type="entry name" value="Porins"/>
    <property type="match status" value="1"/>
</dbReference>
<evidence type="ECO:0000313" key="14">
    <source>
        <dbReference type="Proteomes" id="UP000290244"/>
    </source>
</evidence>
<evidence type="ECO:0008006" key="15">
    <source>
        <dbReference type="Google" id="ProtNLM"/>
    </source>
</evidence>
<accession>A0A4P6P725</accession>
<keyword evidence="4 8" id="KW-0812">Transmembrane</keyword>
<dbReference type="Pfam" id="PF00593">
    <property type="entry name" value="TonB_dep_Rec_b-barrel"/>
    <property type="match status" value="1"/>
</dbReference>
<evidence type="ECO:0000259" key="12">
    <source>
        <dbReference type="Pfam" id="PF07715"/>
    </source>
</evidence>
<comment type="similarity">
    <text evidence="8 9">Belongs to the TonB-dependent receptor family.</text>
</comment>
<evidence type="ECO:0000256" key="9">
    <source>
        <dbReference type="RuleBase" id="RU003357"/>
    </source>
</evidence>
<keyword evidence="7 8" id="KW-0998">Cell outer membrane</keyword>
<dbReference type="PANTHER" id="PTHR47234">
    <property type="match status" value="1"/>
</dbReference>
<dbReference type="EMBL" id="CP034759">
    <property type="protein sequence ID" value="QBG37353.1"/>
    <property type="molecule type" value="Genomic_DNA"/>
</dbReference>
<feature type="domain" description="TonB-dependent receptor plug" evidence="12">
    <location>
        <begin position="50"/>
        <end position="165"/>
    </location>
</feature>
<dbReference type="PANTHER" id="PTHR47234:SF2">
    <property type="entry name" value="TONB-DEPENDENT RECEPTOR"/>
    <property type="match status" value="1"/>
</dbReference>
<dbReference type="OrthoDB" id="176248at2"/>
<dbReference type="InterPro" id="IPR012910">
    <property type="entry name" value="Plug_dom"/>
</dbReference>
<keyword evidence="10" id="KW-0732">Signal</keyword>
<keyword evidence="2 8" id="KW-0813">Transport</keyword>
<keyword evidence="3 8" id="KW-1134">Transmembrane beta strand</keyword>
<dbReference type="InterPro" id="IPR039426">
    <property type="entry name" value="TonB-dep_rcpt-like"/>
</dbReference>
<evidence type="ECO:0000256" key="8">
    <source>
        <dbReference type="PROSITE-ProRule" id="PRU01360"/>
    </source>
</evidence>
<evidence type="ECO:0000256" key="1">
    <source>
        <dbReference type="ARBA" id="ARBA00004571"/>
    </source>
</evidence>
<keyword evidence="14" id="KW-1185">Reference proteome</keyword>
<feature type="chain" id="PRO_5020220112" description="TonB-dependent receptor" evidence="10">
    <location>
        <begin position="24"/>
        <end position="950"/>
    </location>
</feature>
<dbReference type="PROSITE" id="PS52016">
    <property type="entry name" value="TONB_DEPENDENT_REC_3"/>
    <property type="match status" value="1"/>
</dbReference>
<dbReference type="KEGG" id="lsd:EMK97_17210"/>
<feature type="signal peptide" evidence="10">
    <location>
        <begin position="1"/>
        <end position="23"/>
    </location>
</feature>
<dbReference type="AlphaFoldDB" id="A0A4P6P725"/>
<evidence type="ECO:0000256" key="5">
    <source>
        <dbReference type="ARBA" id="ARBA00023077"/>
    </source>
</evidence>
<dbReference type="InterPro" id="IPR037066">
    <property type="entry name" value="Plug_dom_sf"/>
</dbReference>
<keyword evidence="6 8" id="KW-0472">Membrane</keyword>
<dbReference type="Gene3D" id="2.40.170.20">
    <property type="entry name" value="TonB-dependent receptor, beta-barrel domain"/>
    <property type="match status" value="1"/>
</dbReference>